<feature type="compositionally biased region" description="Polar residues" evidence="1">
    <location>
        <begin position="285"/>
        <end position="301"/>
    </location>
</feature>
<reference evidence="2" key="2">
    <citation type="submission" date="2004-02" db="EMBL/GenBank/DDBJ databases">
        <authorList>
            <consortium name="Genoscope"/>
            <consortium name="Whitehead Institute Centre for Genome Research"/>
        </authorList>
    </citation>
    <scope>NUCLEOTIDE SEQUENCE</scope>
</reference>
<feature type="compositionally biased region" description="Polar residues" evidence="1">
    <location>
        <begin position="313"/>
        <end position="327"/>
    </location>
</feature>
<dbReference type="EMBL" id="CAAE01014555">
    <property type="protein sequence ID" value="CAF98390.1"/>
    <property type="molecule type" value="Genomic_DNA"/>
</dbReference>
<organism evidence="2">
    <name type="scientific">Tetraodon nigroviridis</name>
    <name type="common">Spotted green pufferfish</name>
    <name type="synonym">Chelonodon nigroviridis</name>
    <dbReference type="NCBI Taxonomy" id="99883"/>
    <lineage>
        <taxon>Eukaryota</taxon>
        <taxon>Metazoa</taxon>
        <taxon>Chordata</taxon>
        <taxon>Craniata</taxon>
        <taxon>Vertebrata</taxon>
        <taxon>Euteleostomi</taxon>
        <taxon>Actinopterygii</taxon>
        <taxon>Neopterygii</taxon>
        <taxon>Teleostei</taxon>
        <taxon>Neoteleostei</taxon>
        <taxon>Acanthomorphata</taxon>
        <taxon>Eupercaria</taxon>
        <taxon>Tetraodontiformes</taxon>
        <taxon>Tetradontoidea</taxon>
        <taxon>Tetraodontidae</taxon>
        <taxon>Tetraodon</taxon>
    </lineage>
</organism>
<feature type="region of interest" description="Disordered" evidence="1">
    <location>
        <begin position="1"/>
        <end position="59"/>
    </location>
</feature>
<feature type="region of interest" description="Disordered" evidence="1">
    <location>
        <begin position="77"/>
        <end position="174"/>
    </location>
</feature>
<evidence type="ECO:0000256" key="1">
    <source>
        <dbReference type="SAM" id="MobiDB-lite"/>
    </source>
</evidence>
<dbReference type="AlphaFoldDB" id="Q4SLU2"/>
<evidence type="ECO:0000313" key="2">
    <source>
        <dbReference type="EMBL" id="CAF98390.1"/>
    </source>
</evidence>
<protein>
    <submittedName>
        <fullName evidence="2">(spotted green pufferfish) hypothetical protein</fullName>
    </submittedName>
</protein>
<feature type="compositionally biased region" description="Low complexity" evidence="1">
    <location>
        <begin position="144"/>
        <end position="154"/>
    </location>
</feature>
<dbReference type="OrthoDB" id="10648325at2759"/>
<feature type="compositionally biased region" description="Basic and acidic residues" evidence="1">
    <location>
        <begin position="155"/>
        <end position="171"/>
    </location>
</feature>
<feature type="compositionally biased region" description="Acidic residues" evidence="1">
    <location>
        <begin position="121"/>
        <end position="130"/>
    </location>
</feature>
<feature type="compositionally biased region" description="Pro residues" evidence="1">
    <location>
        <begin position="41"/>
        <end position="55"/>
    </location>
</feature>
<dbReference type="KEGG" id="tng:GSTEN00016069G001"/>
<feature type="compositionally biased region" description="Acidic residues" evidence="1">
    <location>
        <begin position="14"/>
        <end position="35"/>
    </location>
</feature>
<gene>
    <name evidence="2" type="ORF">GSTENG00016069001</name>
</gene>
<name>Q4SLU2_TETNG</name>
<accession>Q4SLU2</accession>
<feature type="region of interest" description="Disordered" evidence="1">
    <location>
        <begin position="237"/>
        <end position="327"/>
    </location>
</feature>
<feature type="compositionally biased region" description="Polar residues" evidence="1">
    <location>
        <begin position="239"/>
        <end position="248"/>
    </location>
</feature>
<sequence length="366" mass="38613">MATSSERSPPPFPDSEDQDVLDSEDVQRDSDEDDLFMSAISPPPTEIDPPLPAGLPPAEVSVTPLIDPLVEITELKPEREVLSEPSDEFVDLTNNITGSPDDPASAEDSVAEAVKTASELSLEESSDEFVDLTGSEGEAPRGGAALANVPVEAAAADKSEESSDKQERRETPAAPVMDLLGDVSASNTQQQQQGGDALFDPLSNLLGEAAAPLDAKKPSKAAVDLFEDDGSDLFAEPQQVLSAKQPQKSLFEEPDEDLFGEPLGAALKKPSSKEQKSKPVATKASGDQSSVGGPLKTSKTTEPADIFAEEGVSTPSLRPTSSKTNGVQAEEDADLFTGNTHSHTSVKKRFSFCPLTCSLMPRSSSF</sequence>
<comment type="caution">
    <text evidence="2">The sequence shown here is derived from an EMBL/GenBank/DDBJ whole genome shotgun (WGS) entry which is preliminary data.</text>
</comment>
<proteinExistence type="predicted"/>
<reference evidence="2" key="1">
    <citation type="journal article" date="2004" name="Nature">
        <title>Genome duplication in the teleost fish Tetraodon nigroviridis reveals the early vertebrate proto-karyotype.</title>
        <authorList>
            <person name="Jaillon O."/>
            <person name="Aury J.-M."/>
            <person name="Brunet F."/>
            <person name="Petit J.-L."/>
            <person name="Stange-Thomann N."/>
            <person name="Mauceli E."/>
            <person name="Bouneau L."/>
            <person name="Fischer C."/>
            <person name="Ozouf-Costaz C."/>
            <person name="Bernot A."/>
            <person name="Nicaud S."/>
            <person name="Jaffe D."/>
            <person name="Fisher S."/>
            <person name="Lutfalla G."/>
            <person name="Dossat C."/>
            <person name="Segurens B."/>
            <person name="Dasilva C."/>
            <person name="Salanoubat M."/>
            <person name="Levy M."/>
            <person name="Boudet N."/>
            <person name="Castellano S."/>
            <person name="Anthouard V."/>
            <person name="Jubin C."/>
            <person name="Castelli V."/>
            <person name="Katinka M."/>
            <person name="Vacherie B."/>
            <person name="Biemont C."/>
            <person name="Skalli Z."/>
            <person name="Cattolico L."/>
            <person name="Poulain J."/>
            <person name="De Berardinis V."/>
            <person name="Cruaud C."/>
            <person name="Duprat S."/>
            <person name="Brottier P."/>
            <person name="Coutanceau J.-P."/>
            <person name="Gouzy J."/>
            <person name="Parra G."/>
            <person name="Lardier G."/>
            <person name="Chapple C."/>
            <person name="McKernan K.J."/>
            <person name="McEwan P."/>
            <person name="Bosak S."/>
            <person name="Kellis M."/>
            <person name="Volff J.-N."/>
            <person name="Guigo R."/>
            <person name="Zody M.C."/>
            <person name="Mesirov J."/>
            <person name="Lindblad-Toh K."/>
            <person name="Birren B."/>
            <person name="Nusbaum C."/>
            <person name="Kahn D."/>
            <person name="Robinson-Rechavi M."/>
            <person name="Laudet V."/>
            <person name="Schachter V."/>
            <person name="Quetier F."/>
            <person name="Saurin W."/>
            <person name="Scarpelli C."/>
            <person name="Wincker P."/>
            <person name="Lander E.S."/>
            <person name="Weissenbach J."/>
            <person name="Roest Crollius H."/>
        </authorList>
    </citation>
    <scope>NUCLEOTIDE SEQUENCE [LARGE SCALE GENOMIC DNA]</scope>
</reference>